<dbReference type="EMBL" id="OZ034819">
    <property type="protein sequence ID" value="CAL1395805.1"/>
    <property type="molecule type" value="Genomic_DNA"/>
</dbReference>
<protein>
    <submittedName>
        <fullName evidence="1">Uncharacterized protein</fullName>
    </submittedName>
</protein>
<evidence type="ECO:0000313" key="1">
    <source>
        <dbReference type="EMBL" id="CAL1395805.1"/>
    </source>
</evidence>
<sequence length="231" mass="24573">MRPKRTGSCCCTPRPNYPSCCSGLASAVPLGFTRGETTSSPSFFSIADSFSSDSIVGSSFNVLSSVVEQGTGKQGGKLQSTFFSDSASFASVPSWTSDVVRHRASPAVLLHRRRRVGSCRDPQRLARLCPRMARASCSPTMRRGSPPSTIACATAPSRRDGVGVSTVTAIGSPSSSAAAAVHPRSQASCLSSANVSSIFCLMRAHARSMNFEELMLALIPNDRYLFLGFYR</sequence>
<gene>
    <name evidence="1" type="ORF">LTRI10_LOCUS36209</name>
</gene>
<proteinExistence type="predicted"/>
<dbReference type="Proteomes" id="UP001497516">
    <property type="component" value="Chromosome 6"/>
</dbReference>
<name>A0AAV2FC07_9ROSI</name>
<reference evidence="1 2" key="1">
    <citation type="submission" date="2024-04" db="EMBL/GenBank/DDBJ databases">
        <authorList>
            <person name="Fracassetti M."/>
        </authorList>
    </citation>
    <scope>NUCLEOTIDE SEQUENCE [LARGE SCALE GENOMIC DNA]</scope>
</reference>
<evidence type="ECO:0000313" key="2">
    <source>
        <dbReference type="Proteomes" id="UP001497516"/>
    </source>
</evidence>
<organism evidence="1 2">
    <name type="scientific">Linum trigynum</name>
    <dbReference type="NCBI Taxonomy" id="586398"/>
    <lineage>
        <taxon>Eukaryota</taxon>
        <taxon>Viridiplantae</taxon>
        <taxon>Streptophyta</taxon>
        <taxon>Embryophyta</taxon>
        <taxon>Tracheophyta</taxon>
        <taxon>Spermatophyta</taxon>
        <taxon>Magnoliopsida</taxon>
        <taxon>eudicotyledons</taxon>
        <taxon>Gunneridae</taxon>
        <taxon>Pentapetalae</taxon>
        <taxon>rosids</taxon>
        <taxon>fabids</taxon>
        <taxon>Malpighiales</taxon>
        <taxon>Linaceae</taxon>
        <taxon>Linum</taxon>
    </lineage>
</organism>
<dbReference type="AlphaFoldDB" id="A0AAV2FC07"/>
<keyword evidence="2" id="KW-1185">Reference proteome</keyword>
<accession>A0AAV2FC07</accession>